<reference evidence="1 2" key="1">
    <citation type="journal article" date="2019" name="Commun. Biol.">
        <title>The bagworm genome reveals a unique fibroin gene that provides high tensile strength.</title>
        <authorList>
            <person name="Kono N."/>
            <person name="Nakamura H."/>
            <person name="Ohtoshi R."/>
            <person name="Tomita M."/>
            <person name="Numata K."/>
            <person name="Arakawa K."/>
        </authorList>
    </citation>
    <scope>NUCLEOTIDE SEQUENCE [LARGE SCALE GENOMIC DNA]</scope>
</reference>
<name>A0A4C1T4G1_EUMVA</name>
<evidence type="ECO:0000313" key="2">
    <source>
        <dbReference type="Proteomes" id="UP000299102"/>
    </source>
</evidence>
<evidence type="ECO:0000313" key="1">
    <source>
        <dbReference type="EMBL" id="GBP09302.1"/>
    </source>
</evidence>
<protein>
    <submittedName>
        <fullName evidence="1">Uncharacterized protein</fullName>
    </submittedName>
</protein>
<sequence>MDTCEPEGVAIAMTTSWSFVLRSVASECGTKLRYTWGNALRDTDCLGPDGAPYPSVECKCRVLKEQAVSEEFVEELEYLNNASSGLKDRDGGPGRLTLVSRSHSIQNMTSDMLSGLNAFQ</sequence>
<gene>
    <name evidence="1" type="ORF">EVAR_5742_1</name>
</gene>
<dbReference type="OrthoDB" id="10055432at2759"/>
<dbReference type="Proteomes" id="UP000299102">
    <property type="component" value="Unassembled WGS sequence"/>
</dbReference>
<keyword evidence="2" id="KW-1185">Reference proteome</keyword>
<dbReference type="EMBL" id="BGZK01000035">
    <property type="protein sequence ID" value="GBP09302.1"/>
    <property type="molecule type" value="Genomic_DNA"/>
</dbReference>
<dbReference type="AlphaFoldDB" id="A0A4C1T4G1"/>
<organism evidence="1 2">
    <name type="scientific">Eumeta variegata</name>
    <name type="common">Bagworm moth</name>
    <name type="synonym">Eumeta japonica</name>
    <dbReference type="NCBI Taxonomy" id="151549"/>
    <lineage>
        <taxon>Eukaryota</taxon>
        <taxon>Metazoa</taxon>
        <taxon>Ecdysozoa</taxon>
        <taxon>Arthropoda</taxon>
        <taxon>Hexapoda</taxon>
        <taxon>Insecta</taxon>
        <taxon>Pterygota</taxon>
        <taxon>Neoptera</taxon>
        <taxon>Endopterygota</taxon>
        <taxon>Lepidoptera</taxon>
        <taxon>Glossata</taxon>
        <taxon>Ditrysia</taxon>
        <taxon>Tineoidea</taxon>
        <taxon>Psychidae</taxon>
        <taxon>Oiketicinae</taxon>
        <taxon>Eumeta</taxon>
    </lineage>
</organism>
<accession>A0A4C1T4G1</accession>
<proteinExistence type="predicted"/>
<comment type="caution">
    <text evidence="1">The sequence shown here is derived from an EMBL/GenBank/DDBJ whole genome shotgun (WGS) entry which is preliminary data.</text>
</comment>